<proteinExistence type="predicted"/>
<keyword evidence="3" id="KW-1185">Reference proteome</keyword>
<dbReference type="Proteomes" id="UP000644693">
    <property type="component" value="Unassembled WGS sequence"/>
</dbReference>
<name>A0A918XGJ0_9GAMM</name>
<accession>A0A918XGJ0</accession>
<gene>
    <name evidence="2" type="ORF">GCM10007053_13450</name>
</gene>
<dbReference type="AlphaFoldDB" id="A0A918XGJ0"/>
<feature type="signal peptide" evidence="1">
    <location>
        <begin position="1"/>
        <end position="24"/>
    </location>
</feature>
<dbReference type="EMBL" id="BMYM01000001">
    <property type="protein sequence ID" value="GHD30983.1"/>
    <property type="molecule type" value="Genomic_DNA"/>
</dbReference>
<evidence type="ECO:0000313" key="3">
    <source>
        <dbReference type="Proteomes" id="UP000644693"/>
    </source>
</evidence>
<evidence type="ECO:0008006" key="4">
    <source>
        <dbReference type="Google" id="ProtNLM"/>
    </source>
</evidence>
<dbReference type="RefSeq" id="WP_189476500.1">
    <property type="nucleotide sequence ID" value="NZ_BMYM01000001.1"/>
</dbReference>
<evidence type="ECO:0000256" key="1">
    <source>
        <dbReference type="SAM" id="SignalP"/>
    </source>
</evidence>
<reference evidence="2" key="2">
    <citation type="submission" date="2020-09" db="EMBL/GenBank/DDBJ databases">
        <authorList>
            <person name="Sun Q."/>
            <person name="Kim S."/>
        </authorList>
    </citation>
    <scope>NUCLEOTIDE SEQUENCE</scope>
    <source>
        <strain evidence="2">KCTC 23430</strain>
    </source>
</reference>
<organism evidence="2 3">
    <name type="scientific">Parahalioglobus pacificus</name>
    <dbReference type="NCBI Taxonomy" id="930806"/>
    <lineage>
        <taxon>Bacteria</taxon>
        <taxon>Pseudomonadati</taxon>
        <taxon>Pseudomonadota</taxon>
        <taxon>Gammaproteobacteria</taxon>
        <taxon>Cellvibrionales</taxon>
        <taxon>Halieaceae</taxon>
        <taxon>Parahalioglobus</taxon>
    </lineage>
</organism>
<keyword evidence="1" id="KW-0732">Signal</keyword>
<sequence length="118" mass="12799">MKSVFQIVVLLSLALGSLSAKALALGPDEFAAARQLTCVLAQDSLGYLNEDQYNTMVGDVLDSYADQDGDVIYAKALGYFDGLMFGISEDNQRLVNARLQSFVESRSCTQTVGVSYEL</sequence>
<comment type="caution">
    <text evidence="2">The sequence shown here is derived from an EMBL/GenBank/DDBJ whole genome shotgun (WGS) entry which is preliminary data.</text>
</comment>
<evidence type="ECO:0000313" key="2">
    <source>
        <dbReference type="EMBL" id="GHD30983.1"/>
    </source>
</evidence>
<feature type="chain" id="PRO_5038000422" description="Rap1a immunity protein domain-containing protein" evidence="1">
    <location>
        <begin position="25"/>
        <end position="118"/>
    </location>
</feature>
<reference evidence="2" key="1">
    <citation type="journal article" date="2014" name="Int. J. Syst. Evol. Microbiol.">
        <title>Complete genome sequence of Corynebacterium casei LMG S-19264T (=DSM 44701T), isolated from a smear-ripened cheese.</title>
        <authorList>
            <consortium name="US DOE Joint Genome Institute (JGI-PGF)"/>
            <person name="Walter F."/>
            <person name="Albersmeier A."/>
            <person name="Kalinowski J."/>
            <person name="Ruckert C."/>
        </authorList>
    </citation>
    <scope>NUCLEOTIDE SEQUENCE</scope>
    <source>
        <strain evidence="2">KCTC 23430</strain>
    </source>
</reference>
<protein>
    <recommendedName>
        <fullName evidence="4">Rap1a immunity protein domain-containing protein</fullName>
    </recommendedName>
</protein>